<dbReference type="Proteomes" id="UP000191931">
    <property type="component" value="Unassembled WGS sequence"/>
</dbReference>
<evidence type="ECO:0008006" key="6">
    <source>
        <dbReference type="Google" id="ProtNLM"/>
    </source>
</evidence>
<feature type="domain" description="AMP-dependent synthetase/ligase" evidence="2">
    <location>
        <begin position="9"/>
        <end position="314"/>
    </location>
</feature>
<proteinExistence type="predicted"/>
<dbReference type="InterPro" id="IPR045851">
    <property type="entry name" value="AMP-bd_C_sf"/>
</dbReference>
<dbReference type="InterPro" id="IPR050237">
    <property type="entry name" value="ATP-dep_AMP-bd_enzyme"/>
</dbReference>
<feature type="region of interest" description="Disordered" evidence="1">
    <location>
        <begin position="329"/>
        <end position="390"/>
    </location>
</feature>
<dbReference type="Gene3D" id="3.30.300.30">
    <property type="match status" value="1"/>
</dbReference>
<dbReference type="GO" id="GO:0016878">
    <property type="term" value="F:acid-thiol ligase activity"/>
    <property type="evidence" value="ECO:0007669"/>
    <property type="project" value="UniProtKB-ARBA"/>
</dbReference>
<dbReference type="SUPFAM" id="SSF56801">
    <property type="entry name" value="Acetyl-CoA synthetase-like"/>
    <property type="match status" value="1"/>
</dbReference>
<feature type="compositionally biased region" description="Pro residues" evidence="1">
    <location>
        <begin position="341"/>
        <end position="352"/>
    </location>
</feature>
<dbReference type="Gene3D" id="3.40.50.12780">
    <property type="entry name" value="N-terminal domain of ligase-like"/>
    <property type="match status" value="1"/>
</dbReference>
<dbReference type="InterPro" id="IPR000873">
    <property type="entry name" value="AMP-dep_synth/lig_dom"/>
</dbReference>
<dbReference type="AlphaFoldDB" id="A0A1W1HD26"/>
<dbReference type="PROSITE" id="PS00455">
    <property type="entry name" value="AMP_BINDING"/>
    <property type="match status" value="1"/>
</dbReference>
<dbReference type="Gene3D" id="2.30.38.10">
    <property type="entry name" value="Luciferase, Domain 3"/>
    <property type="match status" value="1"/>
</dbReference>
<dbReference type="RefSeq" id="WP_080808333.1">
    <property type="nucleotide sequence ID" value="NZ_LT828560.1"/>
</dbReference>
<dbReference type="PANTHER" id="PTHR43767">
    <property type="entry name" value="LONG-CHAIN-FATTY-ACID--COA LIGASE"/>
    <property type="match status" value="1"/>
</dbReference>
<accession>A0A1W1HD26</accession>
<name>A0A1W1HD26_9BACT</name>
<keyword evidence="5" id="KW-1185">Reference proteome</keyword>
<dbReference type="Pfam" id="PF00501">
    <property type="entry name" value="AMP-binding"/>
    <property type="match status" value="1"/>
</dbReference>
<dbReference type="PANTHER" id="PTHR43767:SF1">
    <property type="entry name" value="NONRIBOSOMAL PEPTIDE SYNTHASE PES1 (EUROFUNG)-RELATED"/>
    <property type="match status" value="1"/>
</dbReference>
<feature type="domain" description="AMP-binding enzyme C-terminal" evidence="3">
    <location>
        <begin position="480"/>
        <end position="555"/>
    </location>
</feature>
<reference evidence="4 5" key="1">
    <citation type="submission" date="2017-03" db="EMBL/GenBank/DDBJ databases">
        <authorList>
            <person name="Afonso C.L."/>
            <person name="Miller P.J."/>
            <person name="Scott M.A."/>
            <person name="Spackman E."/>
            <person name="Goraichik I."/>
            <person name="Dimitrov K.M."/>
            <person name="Suarez D.L."/>
            <person name="Swayne D.E."/>
        </authorList>
    </citation>
    <scope>NUCLEOTIDE SEQUENCE [LARGE SCALE GENOMIC DNA]</scope>
    <source>
        <strain evidence="4">PRJEB14757</strain>
    </source>
</reference>
<dbReference type="EMBL" id="FWEV01000137">
    <property type="protein sequence ID" value="SLM30407.1"/>
    <property type="molecule type" value="Genomic_DNA"/>
</dbReference>
<sequence>MTLIEMLIKQNRAFPSKPAIICEDKRVSYTELFEKVVAMSHHLFISGVTKKQRVVIMMESKKPELIISFLAIAACGAIVVPVDCNQPDDYINRMFQIISPSSIMISTKMHHRLDKINHNLSQSRIVILSDDNMELSPTNSRDYGFPPVSVSDHDTVYFNMTSGTTGVPKCAVTTHENIYFNTLASVEHFSLTSDDVHLCMFPPATHPHEIFARALFLGGTMVLTDHIAPKSLTRVIEKNKVTAMMAIAPIYGNFTRCHKRNDFKFSTLKIAESGGMHLDPVTAAEFRKRFGIPIIPVWGSTETAGIALAMPLKMPLRISHEVKITTGSAYPRSKESTYPVPEEPSYPTPEEPAYPATEESAYPATEEPAYPATEEPASSASEDTTSKSGSCGVPCRYYEVDIVNKEGISLPSGEIGEMIVKGKGVCSSYYSNDNENIKNFKNGWYYTNDMFKKDEDGFFYFAGRKNGMMKVAGMKVYPVEIEDLLIQHPLIKEVCVVRTSDPVHGEIPRAVIVPEDEANLTKEEIRLYCNSRLAFYKIPKIIEFRASLPRNPVGKIMAHQL</sequence>
<feature type="compositionally biased region" description="Low complexity" evidence="1">
    <location>
        <begin position="353"/>
        <end position="383"/>
    </location>
</feature>
<evidence type="ECO:0000313" key="4">
    <source>
        <dbReference type="EMBL" id="SLM30407.1"/>
    </source>
</evidence>
<evidence type="ECO:0000313" key="5">
    <source>
        <dbReference type="Proteomes" id="UP000191931"/>
    </source>
</evidence>
<gene>
    <name evidence="4" type="ORF">MTBBW1_2210011</name>
</gene>
<organism evidence="4 5">
    <name type="scientific">Desulfamplus magnetovallimortis</name>
    <dbReference type="NCBI Taxonomy" id="1246637"/>
    <lineage>
        <taxon>Bacteria</taxon>
        <taxon>Pseudomonadati</taxon>
        <taxon>Thermodesulfobacteriota</taxon>
        <taxon>Desulfobacteria</taxon>
        <taxon>Desulfobacterales</taxon>
        <taxon>Desulfobacteraceae</taxon>
        <taxon>Desulfamplus</taxon>
    </lineage>
</organism>
<dbReference type="STRING" id="1246637.MTBBW1_2210011"/>
<dbReference type="InterPro" id="IPR020845">
    <property type="entry name" value="AMP-binding_CS"/>
</dbReference>
<dbReference type="Pfam" id="PF13193">
    <property type="entry name" value="AMP-binding_C"/>
    <property type="match status" value="1"/>
</dbReference>
<dbReference type="InterPro" id="IPR042099">
    <property type="entry name" value="ANL_N_sf"/>
</dbReference>
<evidence type="ECO:0000259" key="3">
    <source>
        <dbReference type="Pfam" id="PF13193"/>
    </source>
</evidence>
<dbReference type="OrthoDB" id="9766486at2"/>
<evidence type="ECO:0000256" key="1">
    <source>
        <dbReference type="SAM" id="MobiDB-lite"/>
    </source>
</evidence>
<evidence type="ECO:0000259" key="2">
    <source>
        <dbReference type="Pfam" id="PF00501"/>
    </source>
</evidence>
<protein>
    <recommendedName>
        <fullName evidence="6">Long-chain-fatty-acid--CoA ligase</fullName>
    </recommendedName>
</protein>
<dbReference type="InterPro" id="IPR025110">
    <property type="entry name" value="AMP-bd_C"/>
</dbReference>